<dbReference type="AlphaFoldDB" id="A0A1V2UKB9"/>
<dbReference type="PANTHER" id="PTHR11070:SF17">
    <property type="entry name" value="DNA HELICASE IV"/>
    <property type="match status" value="1"/>
</dbReference>
<dbReference type="PANTHER" id="PTHR11070">
    <property type="entry name" value="UVRD / RECB / PCRA DNA HELICASE FAMILY MEMBER"/>
    <property type="match status" value="1"/>
</dbReference>
<evidence type="ECO:0000259" key="7">
    <source>
        <dbReference type="PROSITE" id="PS51198"/>
    </source>
</evidence>
<dbReference type="InterPro" id="IPR027785">
    <property type="entry name" value="UvrD-like_helicase_C"/>
</dbReference>
<feature type="domain" description="UvrD-like helicase ATP-binding" evidence="7">
    <location>
        <begin position="204"/>
        <end position="591"/>
    </location>
</feature>
<dbReference type="NCBIfam" id="NF041464">
    <property type="entry name" value="HelD_BACSU"/>
    <property type="match status" value="1"/>
</dbReference>
<dbReference type="Gene3D" id="3.40.50.300">
    <property type="entry name" value="P-loop containing nucleotide triphosphate hydrolases"/>
    <property type="match status" value="3"/>
</dbReference>
<dbReference type="InterPro" id="IPR027417">
    <property type="entry name" value="P-loop_NTPase"/>
</dbReference>
<dbReference type="STRING" id="53346.A5802_000503"/>
<dbReference type="Pfam" id="PF13538">
    <property type="entry name" value="UvrD_C_2"/>
    <property type="match status" value="1"/>
</dbReference>
<gene>
    <name evidence="8" type="ORF">BTN92_06105</name>
</gene>
<dbReference type="PROSITE" id="PS51198">
    <property type="entry name" value="UVRD_HELICASE_ATP_BIND"/>
    <property type="match status" value="1"/>
</dbReference>
<sequence length="760" mass="88105">MNERQLEQQHVEETTQMIQLEQRLLNRKLSDLTEKMNDSTKETANHKIRSGSNESFYESVVEYRQHEQELLLKYHTLESQQKRLQTLEVMKESPYFARIDFKEETEKETLYLGIASLRDTEEETIVIDWRAPIANLYYEGEIGPAFYETDVEKIDVELLLKRQFKIVEGKIVSMVDTSEVINDDFLLEILDDASSAHMKNIVSTIQKAQNAIIRDTNSKVMLIEGIAGSGKTSALLQRIAFILYHNRKWLDAENVLLFSPNHLFSDYISTVLPSLGESGVPTQTFKNYLQQLVPEFELTEEEQQEVGFLSGADDPIKTLKSGLTFVDHLETYIQTITDFGPLFREMKINGRTILSKEAIRKWYQETNELLPLHQRLSLLQTKLLKKLGGLQKDETRQKWVKELAEEQLQELYATDPNLEYTEQKEKSLRKKLTNQIVKKRFRKVHRGILHYQFVNLPKQFLHFLQTIPKTMLTAHGISETSWNEHLQEVKMNLRKRELPQEDAVLYFLLMRRIHPVSVTQKARYIFIDEMQDFAPSQVALLQSIYPTANLTFCGDLNQNVFGNETITGSLESLFPEKEVTQFQLTTSYRSTKQITDFANHFLAHDNLVETTAREGRLPLIVQSDSSTSKINWLEQTIIDTKEQAKYWRTAIIGKTIAECEALYEQFPVSLKDQVQLIADESDFMKRSIILLPAYLAKGLEFDRVFLWNVDDAHFNSGHDKQILYTMCTRAMHELILFTSAKDASFLQALATENHESLALD</sequence>
<dbReference type="GO" id="GO:0003677">
    <property type="term" value="F:DNA binding"/>
    <property type="evidence" value="ECO:0007669"/>
    <property type="project" value="InterPro"/>
</dbReference>
<dbReference type="GO" id="GO:0016787">
    <property type="term" value="F:hydrolase activity"/>
    <property type="evidence" value="ECO:0007669"/>
    <property type="project" value="UniProtKB-UniRule"/>
</dbReference>
<evidence type="ECO:0000256" key="5">
    <source>
        <dbReference type="PROSITE-ProRule" id="PRU00560"/>
    </source>
</evidence>
<reference evidence="8 9" key="1">
    <citation type="submission" date="2016-12" db="EMBL/GenBank/DDBJ databases">
        <authorList>
            <person name="Song W.-J."/>
            <person name="Kurnit D.M."/>
        </authorList>
    </citation>
    <scope>NUCLEOTIDE SEQUENCE [LARGE SCALE GENOMIC DNA]</scope>
    <source>
        <strain evidence="8 9">CGB1038-1_S1</strain>
    </source>
</reference>
<dbReference type="SUPFAM" id="SSF52540">
    <property type="entry name" value="P-loop containing nucleoside triphosphate hydrolases"/>
    <property type="match status" value="1"/>
</dbReference>
<keyword evidence="3 5" id="KW-0347">Helicase</keyword>
<evidence type="ECO:0000256" key="2">
    <source>
        <dbReference type="ARBA" id="ARBA00022801"/>
    </source>
</evidence>
<evidence type="ECO:0000256" key="3">
    <source>
        <dbReference type="ARBA" id="ARBA00022806"/>
    </source>
</evidence>
<protein>
    <submittedName>
        <fullName evidence="8">DNA helicase</fullName>
    </submittedName>
</protein>
<keyword evidence="4 5" id="KW-0067">ATP-binding</keyword>
<name>A0A1V2UKB9_ENTMU</name>
<accession>A0A1V2UKB9</accession>
<evidence type="ECO:0000256" key="1">
    <source>
        <dbReference type="ARBA" id="ARBA00022741"/>
    </source>
</evidence>
<evidence type="ECO:0000313" key="8">
    <source>
        <dbReference type="EMBL" id="ONN43873.1"/>
    </source>
</evidence>
<feature type="binding site" evidence="5">
    <location>
        <begin position="225"/>
        <end position="232"/>
    </location>
    <ligand>
        <name>ATP</name>
        <dbReference type="ChEBI" id="CHEBI:30616"/>
    </ligand>
</feature>
<dbReference type="Pfam" id="PF00580">
    <property type="entry name" value="UvrD-helicase"/>
    <property type="match status" value="1"/>
</dbReference>
<dbReference type="Proteomes" id="UP000189299">
    <property type="component" value="Unassembled WGS sequence"/>
</dbReference>
<dbReference type="InterPro" id="IPR000212">
    <property type="entry name" value="DNA_helicase_UvrD/REP"/>
</dbReference>
<dbReference type="RefSeq" id="WP_062805448.1">
    <property type="nucleotide sequence ID" value="NZ_CABMMO010000004.1"/>
</dbReference>
<dbReference type="InterPro" id="IPR014016">
    <property type="entry name" value="UvrD-like_ATP-bd"/>
</dbReference>
<evidence type="ECO:0000256" key="4">
    <source>
        <dbReference type="ARBA" id="ARBA00022840"/>
    </source>
</evidence>
<organism evidence="8 9">
    <name type="scientific">Enterococcus mundtii</name>
    <dbReference type="NCBI Taxonomy" id="53346"/>
    <lineage>
        <taxon>Bacteria</taxon>
        <taxon>Bacillati</taxon>
        <taxon>Bacillota</taxon>
        <taxon>Bacilli</taxon>
        <taxon>Lactobacillales</taxon>
        <taxon>Enterococcaceae</taxon>
        <taxon>Enterococcus</taxon>
    </lineage>
</organism>
<evidence type="ECO:0000256" key="6">
    <source>
        <dbReference type="SAM" id="Coils"/>
    </source>
</evidence>
<dbReference type="OrthoDB" id="9787585at2"/>
<keyword evidence="2 5" id="KW-0378">Hydrolase</keyword>
<comment type="caution">
    <text evidence="8">The sequence shown here is derived from an EMBL/GenBank/DDBJ whole genome shotgun (WGS) entry which is preliminary data.</text>
</comment>
<proteinExistence type="predicted"/>
<dbReference type="GO" id="GO:0005524">
    <property type="term" value="F:ATP binding"/>
    <property type="evidence" value="ECO:0007669"/>
    <property type="project" value="UniProtKB-UniRule"/>
</dbReference>
<dbReference type="EMBL" id="MSTR01000004">
    <property type="protein sequence ID" value="ONN43873.1"/>
    <property type="molecule type" value="Genomic_DNA"/>
</dbReference>
<keyword evidence="1 5" id="KW-0547">Nucleotide-binding</keyword>
<dbReference type="GO" id="GO:0005829">
    <property type="term" value="C:cytosol"/>
    <property type="evidence" value="ECO:0007669"/>
    <property type="project" value="TreeGrafter"/>
</dbReference>
<dbReference type="GO" id="GO:0000725">
    <property type="term" value="P:recombinational repair"/>
    <property type="evidence" value="ECO:0007669"/>
    <property type="project" value="TreeGrafter"/>
</dbReference>
<evidence type="ECO:0000313" key="9">
    <source>
        <dbReference type="Proteomes" id="UP000189299"/>
    </source>
</evidence>
<keyword evidence="6" id="KW-0175">Coiled coil</keyword>
<feature type="coiled-coil region" evidence="6">
    <location>
        <begin position="3"/>
        <end position="42"/>
    </location>
</feature>
<dbReference type="GO" id="GO:0043138">
    <property type="term" value="F:3'-5' DNA helicase activity"/>
    <property type="evidence" value="ECO:0007669"/>
    <property type="project" value="TreeGrafter"/>
</dbReference>
<dbReference type="InterPro" id="IPR048228">
    <property type="entry name" value="HelD_bacillota"/>
</dbReference>